<evidence type="ECO:0000313" key="2">
    <source>
        <dbReference type="Proteomes" id="UP001497382"/>
    </source>
</evidence>
<keyword evidence="2" id="KW-1185">Reference proteome</keyword>
<reference evidence="1 2" key="1">
    <citation type="submission" date="2024-04" db="EMBL/GenBank/DDBJ databases">
        <authorList>
            <person name="Rising A."/>
            <person name="Reimegard J."/>
            <person name="Sonavane S."/>
            <person name="Akerstrom W."/>
            <person name="Nylinder S."/>
            <person name="Hedman E."/>
            <person name="Kallberg Y."/>
        </authorList>
    </citation>
    <scope>NUCLEOTIDE SEQUENCE [LARGE SCALE GENOMIC DNA]</scope>
</reference>
<evidence type="ECO:0000313" key="1">
    <source>
        <dbReference type="EMBL" id="CAL1279589.1"/>
    </source>
</evidence>
<name>A0AAV2A9G6_9ARAC</name>
<feature type="non-terminal residue" evidence="1">
    <location>
        <position position="76"/>
    </location>
</feature>
<proteinExistence type="predicted"/>
<dbReference type="Proteomes" id="UP001497382">
    <property type="component" value="Unassembled WGS sequence"/>
</dbReference>
<dbReference type="EMBL" id="CAXIEN010000124">
    <property type="protein sequence ID" value="CAL1279589.1"/>
    <property type="molecule type" value="Genomic_DNA"/>
</dbReference>
<organism evidence="1 2">
    <name type="scientific">Larinioides sclopetarius</name>
    <dbReference type="NCBI Taxonomy" id="280406"/>
    <lineage>
        <taxon>Eukaryota</taxon>
        <taxon>Metazoa</taxon>
        <taxon>Ecdysozoa</taxon>
        <taxon>Arthropoda</taxon>
        <taxon>Chelicerata</taxon>
        <taxon>Arachnida</taxon>
        <taxon>Araneae</taxon>
        <taxon>Araneomorphae</taxon>
        <taxon>Entelegynae</taxon>
        <taxon>Araneoidea</taxon>
        <taxon>Araneidae</taxon>
        <taxon>Larinioides</taxon>
    </lineage>
</organism>
<sequence length="76" mass="9045">NSLKSVNKKGISLHIHTYTHIYIYRERYAERERERKKILKNMKSLTTLATRSRMPMESNTVMSTRILMAQLEEAMD</sequence>
<accession>A0AAV2A9G6</accession>
<protein>
    <submittedName>
        <fullName evidence="1">Uncharacterized protein</fullName>
    </submittedName>
</protein>
<dbReference type="AlphaFoldDB" id="A0AAV2A9G6"/>
<gene>
    <name evidence="1" type="ORF">LARSCL_LOCUS10463</name>
</gene>
<feature type="non-terminal residue" evidence="1">
    <location>
        <position position="1"/>
    </location>
</feature>
<comment type="caution">
    <text evidence="1">The sequence shown here is derived from an EMBL/GenBank/DDBJ whole genome shotgun (WGS) entry which is preliminary data.</text>
</comment>